<dbReference type="PANTHER" id="PTHR10884">
    <property type="entry name" value="NADH DEHYDROGENASE UBIQUINONE IRON-SULFUR PROTEIN 3"/>
    <property type="match status" value="1"/>
</dbReference>
<evidence type="ECO:0000256" key="6">
    <source>
        <dbReference type="SAM" id="MobiDB-lite"/>
    </source>
</evidence>
<feature type="compositionally biased region" description="Basic and acidic residues" evidence="6">
    <location>
        <begin position="75"/>
        <end position="90"/>
    </location>
</feature>
<evidence type="ECO:0000259" key="7">
    <source>
        <dbReference type="Pfam" id="PF00329"/>
    </source>
</evidence>
<feature type="compositionally biased region" description="Low complexity" evidence="6">
    <location>
        <begin position="127"/>
        <end position="136"/>
    </location>
</feature>
<keyword evidence="3" id="KW-0472">Membrane</keyword>
<feature type="region of interest" description="Disordered" evidence="6">
    <location>
        <begin position="1"/>
        <end position="152"/>
    </location>
</feature>
<dbReference type="SUPFAM" id="SSF143243">
    <property type="entry name" value="Nqo5-like"/>
    <property type="match status" value="1"/>
</dbReference>
<dbReference type="OrthoDB" id="9803286at2"/>
<dbReference type="PROSITE" id="PS00542">
    <property type="entry name" value="COMPLEX1_30K"/>
    <property type="match status" value="1"/>
</dbReference>
<dbReference type="NCBIfam" id="TIGR01961">
    <property type="entry name" value="NuoC_fam"/>
    <property type="match status" value="1"/>
</dbReference>
<organism evidence="8 9">
    <name type="scientific">Paenibacillus montanisoli</name>
    <dbReference type="NCBI Taxonomy" id="2081970"/>
    <lineage>
        <taxon>Bacteria</taxon>
        <taxon>Bacillati</taxon>
        <taxon>Bacillota</taxon>
        <taxon>Bacilli</taxon>
        <taxon>Bacillales</taxon>
        <taxon>Paenibacillaceae</taxon>
        <taxon>Paenibacillus</taxon>
    </lineage>
</organism>
<dbReference type="Gene3D" id="3.30.460.80">
    <property type="entry name" value="NADH:ubiquinone oxidoreductase, 30kDa subunit"/>
    <property type="match status" value="1"/>
</dbReference>
<comment type="similarity">
    <text evidence="1 3 4">Belongs to the complex I 30 kDa subunit family.</text>
</comment>
<feature type="compositionally biased region" description="Low complexity" evidence="6">
    <location>
        <begin position="167"/>
        <end position="181"/>
    </location>
</feature>
<comment type="function">
    <text evidence="3">NDH-1 shuttles electrons from NADH, via FMN and iron-sulfur (Fe-S) centers, to quinones in the respiratory chain. The immediate electron acceptor for the enzyme in this species is believed to be a menaquinone. Couples the redox reaction to proton translocation (for every two electrons transferred, four hydrogen ions are translocated across the cytoplasmic membrane), and thus conserves the redox energy in a proton gradient.</text>
</comment>
<dbReference type="Pfam" id="PF00329">
    <property type="entry name" value="Complex1_30kDa"/>
    <property type="match status" value="1"/>
</dbReference>
<feature type="compositionally biased region" description="Low complexity" evidence="6">
    <location>
        <begin position="29"/>
        <end position="74"/>
    </location>
</feature>
<dbReference type="AlphaFoldDB" id="A0A328TUK1"/>
<evidence type="ECO:0000256" key="4">
    <source>
        <dbReference type="RuleBase" id="RU003456"/>
    </source>
</evidence>
<keyword evidence="2 3" id="KW-0813">Transport</keyword>
<keyword evidence="3 4" id="KW-1278">Translocase</keyword>
<evidence type="ECO:0000256" key="2">
    <source>
        <dbReference type="ARBA" id="ARBA00022448"/>
    </source>
</evidence>
<evidence type="ECO:0000256" key="3">
    <source>
        <dbReference type="HAMAP-Rule" id="MF_01357"/>
    </source>
</evidence>
<dbReference type="InterPro" id="IPR001268">
    <property type="entry name" value="NADH_UbQ_OxRdtase_30kDa_su"/>
</dbReference>
<dbReference type="GO" id="GO:0008137">
    <property type="term" value="F:NADH dehydrogenase (ubiquinone) activity"/>
    <property type="evidence" value="ECO:0007669"/>
    <property type="project" value="InterPro"/>
</dbReference>
<dbReference type="InterPro" id="IPR020396">
    <property type="entry name" value="NADH_UbQ_OxRdtase_CS"/>
</dbReference>
<proteinExistence type="inferred from homology"/>
<dbReference type="EC" id="7.1.1.-" evidence="3"/>
<dbReference type="Proteomes" id="UP000249260">
    <property type="component" value="Unassembled WGS sequence"/>
</dbReference>
<protein>
    <recommendedName>
        <fullName evidence="3">NADH-quinone oxidoreductase subunit C</fullName>
        <ecNumber evidence="3">7.1.1.-</ecNumber>
    </recommendedName>
    <alternativeName>
        <fullName evidence="3">NADH dehydrogenase I subunit C</fullName>
    </alternativeName>
    <alternativeName>
        <fullName evidence="3">NDH-1 subunit C</fullName>
    </alternativeName>
</protein>
<evidence type="ECO:0000313" key="9">
    <source>
        <dbReference type="Proteomes" id="UP000249260"/>
    </source>
</evidence>
<keyword evidence="3 4" id="KW-0520">NAD</keyword>
<dbReference type="InterPro" id="IPR037232">
    <property type="entry name" value="NADH_quin_OxRdtase_su_C/D-like"/>
</dbReference>
<feature type="region of interest" description="Disordered" evidence="6">
    <location>
        <begin position="167"/>
        <end position="190"/>
    </location>
</feature>
<feature type="compositionally biased region" description="Basic and acidic residues" evidence="6">
    <location>
        <begin position="1"/>
        <end position="14"/>
    </location>
</feature>
<comment type="subcellular location">
    <subcellularLocation>
        <location evidence="3">Cell membrane</location>
        <topology evidence="3">Peripheral membrane protein</topology>
        <orientation evidence="3">Cytoplasmic side</orientation>
    </subcellularLocation>
</comment>
<dbReference type="RefSeq" id="WP_112884779.1">
    <property type="nucleotide sequence ID" value="NZ_QLUW01000005.1"/>
</dbReference>
<keyword evidence="3" id="KW-1003">Cell membrane</keyword>
<evidence type="ECO:0000313" key="8">
    <source>
        <dbReference type="EMBL" id="RAP73990.1"/>
    </source>
</evidence>
<accession>A0A328TUK1</accession>
<dbReference type="InterPro" id="IPR010218">
    <property type="entry name" value="NADH_DH_suC"/>
</dbReference>
<evidence type="ECO:0000256" key="5">
    <source>
        <dbReference type="RuleBase" id="RU003582"/>
    </source>
</evidence>
<sequence>MSDEKEKELNRQEQAEAQPGEQEAEPKGEAPAAEPAAEAQPAEAAPSEPAAAAPAAEPTAKVSAAAPSEPAAAVDPEREAKLKAAAEARAARAAAKAAAESAENAEAAAVDPEREAKLKAAAEARAARAAAKAAAEGGDGGSGEAAAVDPEKEAKVKAAAEARAARAAAKAAAEGDAAPAEPKQPSPKQPQLDEAVALIRAQVGDDAIEEAYINELNGHLPTLVLKAERLLACAELLKTQESQDYSYLRNLSGVDYETHLETVYHLVSLKSGSDLALKVKADRENPQIPSVVSVWHTANWNEREVYDLLGIHFPGHPDLRRIMMPDDWVGYPLRKDYEPLDPEV</sequence>
<gene>
    <name evidence="3" type="primary">nuoC</name>
    <name evidence="8" type="ORF">DL346_23220</name>
</gene>
<dbReference type="HAMAP" id="MF_01357">
    <property type="entry name" value="NDH1_NuoC"/>
    <property type="match status" value="1"/>
</dbReference>
<dbReference type="GO" id="GO:0050136">
    <property type="term" value="F:NADH dehydrogenase (quinone) (non-electrogenic) activity"/>
    <property type="evidence" value="ECO:0007669"/>
    <property type="project" value="UniProtKB-UniRule"/>
</dbReference>
<dbReference type="GO" id="GO:0005886">
    <property type="term" value="C:plasma membrane"/>
    <property type="evidence" value="ECO:0007669"/>
    <property type="project" value="UniProtKB-SubCell"/>
</dbReference>
<name>A0A328TUK1_9BACL</name>
<dbReference type="EMBL" id="QLUW01000005">
    <property type="protein sequence ID" value="RAP73990.1"/>
    <property type="molecule type" value="Genomic_DNA"/>
</dbReference>
<dbReference type="GO" id="GO:0048038">
    <property type="term" value="F:quinone binding"/>
    <property type="evidence" value="ECO:0007669"/>
    <property type="project" value="UniProtKB-KW"/>
</dbReference>
<feature type="compositionally biased region" description="Low complexity" evidence="6">
    <location>
        <begin position="91"/>
        <end position="109"/>
    </location>
</feature>
<comment type="catalytic activity">
    <reaction evidence="3 5">
        <text>a quinone + NADH + 5 H(+)(in) = a quinol + NAD(+) + 4 H(+)(out)</text>
        <dbReference type="Rhea" id="RHEA:57888"/>
        <dbReference type="ChEBI" id="CHEBI:15378"/>
        <dbReference type="ChEBI" id="CHEBI:24646"/>
        <dbReference type="ChEBI" id="CHEBI:57540"/>
        <dbReference type="ChEBI" id="CHEBI:57945"/>
        <dbReference type="ChEBI" id="CHEBI:132124"/>
    </reaction>
</comment>
<keyword evidence="9" id="KW-1185">Reference proteome</keyword>
<keyword evidence="3 5" id="KW-0874">Quinone</keyword>
<comment type="subunit">
    <text evidence="3">NDH-1 is composed of 14 different subunits. Subunits NuoB, C, D, E, F, and G constitute the peripheral sector of the complex.</text>
</comment>
<evidence type="ECO:0000256" key="1">
    <source>
        <dbReference type="ARBA" id="ARBA00007569"/>
    </source>
</evidence>
<dbReference type="PANTHER" id="PTHR10884:SF14">
    <property type="entry name" value="NADH DEHYDROGENASE [UBIQUINONE] IRON-SULFUR PROTEIN 3, MITOCHONDRIAL"/>
    <property type="match status" value="1"/>
</dbReference>
<reference evidence="8 9" key="1">
    <citation type="submission" date="2018-06" db="EMBL/GenBank/DDBJ databases">
        <title>Paenibacillus montanisoli sp. nov., isolated from mountain area soil.</title>
        <authorList>
            <person name="Wu M."/>
        </authorList>
    </citation>
    <scope>NUCLEOTIDE SEQUENCE [LARGE SCALE GENOMIC DNA]</scope>
    <source>
        <strain evidence="8 9">RA17</strain>
    </source>
</reference>
<feature type="domain" description="NADH:ubiquinone oxidoreductase 30kDa subunit" evidence="7">
    <location>
        <begin position="224"/>
        <end position="338"/>
    </location>
</feature>
<feature type="compositionally biased region" description="Basic and acidic residues" evidence="6">
    <location>
        <begin position="111"/>
        <end position="126"/>
    </location>
</feature>
<comment type="caution">
    <text evidence="8">The sequence shown here is derived from an EMBL/GenBank/DDBJ whole genome shotgun (WGS) entry which is preliminary data.</text>
</comment>